<name>A0A1X7RQK8_ZYMT9</name>
<protein>
    <submittedName>
        <fullName evidence="1">Uncharacterized protein</fullName>
    </submittedName>
</protein>
<organism evidence="1 2">
    <name type="scientific">Zymoseptoria tritici (strain ST99CH_3D7)</name>
    <dbReference type="NCBI Taxonomy" id="1276538"/>
    <lineage>
        <taxon>Eukaryota</taxon>
        <taxon>Fungi</taxon>
        <taxon>Dikarya</taxon>
        <taxon>Ascomycota</taxon>
        <taxon>Pezizomycotina</taxon>
        <taxon>Dothideomycetes</taxon>
        <taxon>Dothideomycetidae</taxon>
        <taxon>Mycosphaerellales</taxon>
        <taxon>Mycosphaerellaceae</taxon>
        <taxon>Zymoseptoria</taxon>
    </lineage>
</organism>
<gene>
    <name evidence="1" type="ORF">ZT3D7_G4827</name>
</gene>
<reference evidence="1 2" key="1">
    <citation type="submission" date="2016-06" db="EMBL/GenBank/DDBJ databases">
        <authorList>
            <person name="Kjaerup R.B."/>
            <person name="Dalgaard T.S."/>
            <person name="Juul-Madsen H.R."/>
        </authorList>
    </citation>
    <scope>NUCLEOTIDE SEQUENCE [LARGE SCALE GENOMIC DNA]</scope>
</reference>
<accession>A0A1X7RQK8</accession>
<evidence type="ECO:0000313" key="2">
    <source>
        <dbReference type="Proteomes" id="UP000215127"/>
    </source>
</evidence>
<evidence type="ECO:0000313" key="1">
    <source>
        <dbReference type="EMBL" id="SMQ49676.1"/>
    </source>
</evidence>
<dbReference type="Proteomes" id="UP000215127">
    <property type="component" value="Chromosome 4"/>
</dbReference>
<sequence length="88" mass="9460">MQARNALVEEAVSTLCTPRSTAFAVNSDLPLLIKRTETAELSRTCAGNLLCCIVDLVDQDARGNPSNTQEIGGLVAVHARPSERRSHV</sequence>
<dbReference type="EMBL" id="LT853695">
    <property type="protein sequence ID" value="SMQ49676.1"/>
    <property type="molecule type" value="Genomic_DNA"/>
</dbReference>
<proteinExistence type="predicted"/>
<dbReference type="AlphaFoldDB" id="A0A1X7RQK8"/>
<keyword evidence="2" id="KW-1185">Reference proteome</keyword>